<gene>
    <name evidence="1" type="ORF">HMPREF0495_02253</name>
</gene>
<protein>
    <submittedName>
        <fullName evidence="1">Uncharacterized protein</fullName>
    </submittedName>
</protein>
<evidence type="ECO:0000313" key="1">
    <source>
        <dbReference type="EMBL" id="ERK41323.1"/>
    </source>
</evidence>
<proteinExistence type="predicted"/>
<name>U2QJ41_LEVBR</name>
<dbReference type="AlphaFoldDB" id="U2QJ41"/>
<dbReference type="Proteomes" id="UP000016644">
    <property type="component" value="Unassembled WGS sequence"/>
</dbReference>
<dbReference type="HOGENOM" id="CLU_3271760_0_0_9"/>
<dbReference type="EMBL" id="AWVK01000112">
    <property type="protein sequence ID" value="ERK41323.1"/>
    <property type="molecule type" value="Genomic_DNA"/>
</dbReference>
<accession>U2QJ41</accession>
<reference evidence="1 2" key="1">
    <citation type="submission" date="2013-06" db="EMBL/GenBank/DDBJ databases">
        <authorList>
            <person name="Weinstock G."/>
            <person name="Sodergren E."/>
            <person name="Lobos E.A."/>
            <person name="Fulton L."/>
            <person name="Fulton R."/>
            <person name="Courtney L."/>
            <person name="Fronick C."/>
            <person name="O'Laughlin M."/>
            <person name="Godfrey J."/>
            <person name="Wilson R.M."/>
            <person name="Miner T."/>
            <person name="Farmer C."/>
            <person name="Delehaunty K."/>
            <person name="Cordes M."/>
            <person name="Minx P."/>
            <person name="Tomlinson C."/>
            <person name="Chen J."/>
            <person name="Wollam A."/>
            <person name="Pepin K.H."/>
            <person name="Bhonagiri V."/>
            <person name="Zhang X."/>
            <person name="Warren W."/>
            <person name="Mitreva M."/>
            <person name="Mardis E.R."/>
            <person name="Wilson R.K."/>
        </authorList>
    </citation>
    <scope>NUCLEOTIDE SEQUENCE [LARGE SCALE GENOMIC DNA]</scope>
    <source>
        <strain evidence="1 2">ATCC 14869</strain>
    </source>
</reference>
<sequence length="41" mass="4568">MNENKKASYDGRNQQNRSMCTAPTVLIMAKCQLTPPTIESP</sequence>
<organism evidence="1 2">
    <name type="scientific">Levilactobacillus brevis ATCC 14869 = DSM 20054</name>
    <dbReference type="NCBI Taxonomy" id="649758"/>
    <lineage>
        <taxon>Bacteria</taxon>
        <taxon>Bacillati</taxon>
        <taxon>Bacillota</taxon>
        <taxon>Bacilli</taxon>
        <taxon>Lactobacillales</taxon>
        <taxon>Lactobacillaceae</taxon>
        <taxon>Levilactobacillus</taxon>
    </lineage>
</organism>
<comment type="caution">
    <text evidence="1">The sequence shown here is derived from an EMBL/GenBank/DDBJ whole genome shotgun (WGS) entry which is preliminary data.</text>
</comment>
<evidence type="ECO:0000313" key="2">
    <source>
        <dbReference type="Proteomes" id="UP000016644"/>
    </source>
</evidence>